<dbReference type="Gene3D" id="3.30.70.3290">
    <property type="match status" value="1"/>
</dbReference>
<feature type="region of interest" description="Disordered" evidence="1">
    <location>
        <begin position="1"/>
        <end position="29"/>
    </location>
</feature>
<evidence type="ECO:0000313" key="2">
    <source>
        <dbReference type="EMBL" id="WTZ06632.1"/>
    </source>
</evidence>
<feature type="compositionally biased region" description="Polar residues" evidence="1">
    <location>
        <begin position="1"/>
        <end position="17"/>
    </location>
</feature>
<dbReference type="EMBL" id="CP109546">
    <property type="protein sequence ID" value="WTZ14455.1"/>
    <property type="molecule type" value="Genomic_DNA"/>
</dbReference>
<organism evidence="2">
    <name type="scientific">Streptomyces sp. NBC_01393</name>
    <dbReference type="NCBI Taxonomy" id="2903851"/>
    <lineage>
        <taxon>Bacteria</taxon>
        <taxon>Bacillati</taxon>
        <taxon>Actinomycetota</taxon>
        <taxon>Actinomycetes</taxon>
        <taxon>Kitasatosporales</taxon>
        <taxon>Streptomycetaceae</taxon>
        <taxon>Streptomyces</taxon>
    </lineage>
</organism>
<dbReference type="Gene3D" id="3.30.559.10">
    <property type="entry name" value="Chloramphenicol acetyltransferase-like domain"/>
    <property type="match status" value="1"/>
</dbReference>
<name>A0AAU3HNF9_9ACTN</name>
<evidence type="ECO:0008006" key="4">
    <source>
        <dbReference type="Google" id="ProtNLM"/>
    </source>
</evidence>
<gene>
    <name evidence="2" type="ORF">OG699_00435</name>
    <name evidence="3" type="ORF">OG699_44830</name>
</gene>
<reference evidence="2" key="1">
    <citation type="submission" date="2022-10" db="EMBL/GenBank/DDBJ databases">
        <title>The complete genomes of actinobacterial strains from the NBC collection.</title>
        <authorList>
            <person name="Joergensen T.S."/>
            <person name="Alvarez Arevalo M."/>
            <person name="Sterndorff E.B."/>
            <person name="Faurdal D."/>
            <person name="Vuksanovic O."/>
            <person name="Mourched A.-S."/>
            <person name="Charusanti P."/>
            <person name="Shaw S."/>
            <person name="Blin K."/>
            <person name="Weber T."/>
        </authorList>
    </citation>
    <scope>NUCLEOTIDE SEQUENCE</scope>
    <source>
        <strain evidence="2">NBC_01393</strain>
    </source>
</reference>
<sequence length="512" mass="51875">MSPVMTTNGTTNGTASPAETAGSPVTAEAAAAVTGAGTGASRAAGFPASPGTPRVLAVSARDEAAAAALCLRLAARLEQDDSLREDDVAVTLAHGRERFAVRHAVTGTDRAELAAALRRSAGTPRPKRPAGPLVLDLGDGSVPGLPELPPVAAALACADGLELPPGADREAARAAAVLHGVGAWLAAHGLRPDAVLGQGPAAAAAAALRGALPLSDALHAAATHGGLPPAPESSAPGLAIRVGPPPARRDDPADILTATASTRRGFAPATPPGPVPEAGPASGRTTPLPAPAPDPGLHLDPLEPASYARLFVSLWERGVDVDCSLGATGRRIRLPGYPFQRSGSVATPPPGLRPLTPHEQRWLFHDLVRSGSAAEHVRCATAVLPGRAPDEAAAEAALAGLLRRHPGLRTVFTRHAGRWFARTSEQPLPVRVLAPDGDGEPVERVRAATVEEDFTAADAPLVRCAIAPADGHWAVALAVYAPVAGTESADELLADWAGSAVFSALQPAPAHA</sequence>
<dbReference type="Pfam" id="PF22621">
    <property type="entry name" value="CurL-like_PKS_C"/>
    <property type="match status" value="1"/>
</dbReference>
<protein>
    <recommendedName>
        <fullName evidence="4">Condensation domain-containing protein</fullName>
    </recommendedName>
</protein>
<dbReference type="SUPFAM" id="SSF52777">
    <property type="entry name" value="CoA-dependent acyltransferases"/>
    <property type="match status" value="1"/>
</dbReference>
<evidence type="ECO:0000313" key="3">
    <source>
        <dbReference type="EMBL" id="WTZ14455.1"/>
    </source>
</evidence>
<feature type="compositionally biased region" description="Low complexity" evidence="1">
    <location>
        <begin position="20"/>
        <end position="29"/>
    </location>
</feature>
<dbReference type="AlphaFoldDB" id="A0AAU3HNF9"/>
<proteinExistence type="predicted"/>
<evidence type="ECO:0000256" key="1">
    <source>
        <dbReference type="SAM" id="MobiDB-lite"/>
    </source>
</evidence>
<accession>A0AAU3HNF9</accession>
<feature type="region of interest" description="Disordered" evidence="1">
    <location>
        <begin position="223"/>
        <end position="300"/>
    </location>
</feature>
<dbReference type="InterPro" id="IPR023213">
    <property type="entry name" value="CAT-like_dom_sf"/>
</dbReference>
<dbReference type="EMBL" id="CP109546">
    <property type="protein sequence ID" value="WTZ06632.1"/>
    <property type="molecule type" value="Genomic_DNA"/>
</dbReference>